<comment type="pathway">
    <text evidence="3">Cofactor biosynthesis; NAD(+) biosynthesis; quinolinate from iminoaspartate: step 1/1.</text>
</comment>
<evidence type="ECO:0000256" key="12">
    <source>
        <dbReference type="ARBA" id="ARBA00073059"/>
    </source>
</evidence>
<dbReference type="Pfam" id="PF02445">
    <property type="entry name" value="NadA"/>
    <property type="match status" value="1"/>
</dbReference>
<dbReference type="Proteomes" id="UP000295662">
    <property type="component" value="Unassembled WGS sequence"/>
</dbReference>
<dbReference type="PANTHER" id="PTHR30573:SF0">
    <property type="entry name" value="QUINOLINATE SYNTHASE, CHLOROPLASTIC"/>
    <property type="match status" value="1"/>
</dbReference>
<evidence type="ECO:0000256" key="5">
    <source>
        <dbReference type="ARBA" id="ARBA00022485"/>
    </source>
</evidence>
<dbReference type="InterPro" id="IPR003473">
    <property type="entry name" value="NadA"/>
</dbReference>
<gene>
    <name evidence="14" type="ORF">EI77_03671</name>
</gene>
<keyword evidence="5" id="KW-0004">4Fe-4S</keyword>
<evidence type="ECO:0000256" key="13">
    <source>
        <dbReference type="NCBIfam" id="TIGR00550"/>
    </source>
</evidence>
<keyword evidence="10" id="KW-0411">Iron-sulfur</keyword>
<accession>A0A4R7RPK2</accession>
<dbReference type="InterPro" id="IPR036094">
    <property type="entry name" value="NadA_sf"/>
</dbReference>
<evidence type="ECO:0000256" key="6">
    <source>
        <dbReference type="ARBA" id="ARBA00022642"/>
    </source>
</evidence>
<protein>
    <recommendedName>
        <fullName evidence="12 13">Quinolinate synthase</fullName>
        <ecNumber evidence="4 13">2.5.1.72</ecNumber>
    </recommendedName>
</protein>
<evidence type="ECO:0000256" key="11">
    <source>
        <dbReference type="ARBA" id="ARBA00050125"/>
    </source>
</evidence>
<sequence length="315" mass="34848">MSMVAVATPTLVSEILRLKNERNAVILAHNYQSKEIQEIADFVGDSLGLAYHAKETDADVIAFCGVHFMAETAKIVNPTKTVILPDANAGCSLEQSCPGPQLEAFLKANEAKNYYVIAYINCSGHVKALSDCICTSGNAVKIVNAAPLDRPILFVPDQNLGSWVMEQTGRKMDLWKGACYVHVEFTRDSIQGIKDEYPDAEVVAHPECTYAVRMLADVVCSTEKMVHYCQASQASTFIIVTESGMLHRLEREVPGKRFIPGPTGHCACADCRYMKLNTLQKLHDSLRDLTPQVTMPEDIRARAEKPILRMLELSK</sequence>
<keyword evidence="7" id="KW-0808">Transferase</keyword>
<evidence type="ECO:0000256" key="3">
    <source>
        <dbReference type="ARBA" id="ARBA00005065"/>
    </source>
</evidence>
<keyword evidence="9" id="KW-0408">Iron</keyword>
<dbReference type="GO" id="GO:0034628">
    <property type="term" value="P:'de novo' NAD+ biosynthetic process from L-aspartate"/>
    <property type="evidence" value="ECO:0007669"/>
    <property type="project" value="TreeGrafter"/>
</dbReference>
<dbReference type="PANTHER" id="PTHR30573">
    <property type="entry name" value="QUINOLINATE SYNTHETASE A"/>
    <property type="match status" value="1"/>
</dbReference>
<evidence type="ECO:0000313" key="14">
    <source>
        <dbReference type="EMBL" id="TDU66576.1"/>
    </source>
</evidence>
<name>A0A4R7RPK2_9BACT</name>
<comment type="function">
    <text evidence="2">Catalyzes the condensation of iminoaspartate with dihydroxyacetone phosphate to form quinolinate.</text>
</comment>
<evidence type="ECO:0000256" key="7">
    <source>
        <dbReference type="ARBA" id="ARBA00022679"/>
    </source>
</evidence>
<keyword evidence="8" id="KW-0479">Metal-binding</keyword>
<dbReference type="NCBIfam" id="TIGR00550">
    <property type="entry name" value="nadA"/>
    <property type="match status" value="1"/>
</dbReference>
<evidence type="ECO:0000256" key="8">
    <source>
        <dbReference type="ARBA" id="ARBA00022723"/>
    </source>
</evidence>
<evidence type="ECO:0000256" key="10">
    <source>
        <dbReference type="ARBA" id="ARBA00023014"/>
    </source>
</evidence>
<evidence type="ECO:0000256" key="2">
    <source>
        <dbReference type="ARBA" id="ARBA00003791"/>
    </source>
</evidence>
<comment type="catalytic activity">
    <reaction evidence="11">
        <text>iminosuccinate + dihydroxyacetone phosphate = quinolinate + phosphate + 2 H2O + H(+)</text>
        <dbReference type="Rhea" id="RHEA:25888"/>
        <dbReference type="ChEBI" id="CHEBI:15377"/>
        <dbReference type="ChEBI" id="CHEBI:15378"/>
        <dbReference type="ChEBI" id="CHEBI:29959"/>
        <dbReference type="ChEBI" id="CHEBI:43474"/>
        <dbReference type="ChEBI" id="CHEBI:57642"/>
        <dbReference type="ChEBI" id="CHEBI:77875"/>
        <dbReference type="EC" id="2.5.1.72"/>
    </reaction>
    <physiologicalReaction direction="left-to-right" evidence="11">
        <dbReference type="Rhea" id="RHEA:25889"/>
    </physiologicalReaction>
</comment>
<dbReference type="SUPFAM" id="SSF142754">
    <property type="entry name" value="NadA-like"/>
    <property type="match status" value="1"/>
</dbReference>
<dbReference type="GO" id="GO:0051539">
    <property type="term" value="F:4 iron, 4 sulfur cluster binding"/>
    <property type="evidence" value="ECO:0007669"/>
    <property type="project" value="UniProtKB-KW"/>
</dbReference>
<dbReference type="UniPathway" id="UPA00253">
    <property type="reaction ID" value="UER00327"/>
</dbReference>
<comment type="caution">
    <text evidence="14">The sequence shown here is derived from an EMBL/GenBank/DDBJ whole genome shotgun (WGS) entry which is preliminary data.</text>
</comment>
<evidence type="ECO:0000256" key="4">
    <source>
        <dbReference type="ARBA" id="ARBA00012669"/>
    </source>
</evidence>
<dbReference type="AlphaFoldDB" id="A0A4R7RPK2"/>
<dbReference type="GO" id="GO:0008987">
    <property type="term" value="F:quinolinate synthetase A activity"/>
    <property type="evidence" value="ECO:0007669"/>
    <property type="project" value="UniProtKB-UniRule"/>
</dbReference>
<evidence type="ECO:0000256" key="9">
    <source>
        <dbReference type="ARBA" id="ARBA00023004"/>
    </source>
</evidence>
<organism evidence="14 15">
    <name type="scientific">Prosthecobacter fusiformis</name>
    <dbReference type="NCBI Taxonomy" id="48464"/>
    <lineage>
        <taxon>Bacteria</taxon>
        <taxon>Pseudomonadati</taxon>
        <taxon>Verrucomicrobiota</taxon>
        <taxon>Verrucomicrobiia</taxon>
        <taxon>Verrucomicrobiales</taxon>
        <taxon>Verrucomicrobiaceae</taxon>
        <taxon>Prosthecobacter</taxon>
    </lineage>
</organism>
<dbReference type="GO" id="GO:0046872">
    <property type="term" value="F:metal ion binding"/>
    <property type="evidence" value="ECO:0007669"/>
    <property type="project" value="UniProtKB-KW"/>
</dbReference>
<dbReference type="NCBIfam" id="NF006878">
    <property type="entry name" value="PRK09375.1-2"/>
    <property type="match status" value="1"/>
</dbReference>
<evidence type="ECO:0000256" key="1">
    <source>
        <dbReference type="ARBA" id="ARBA00001966"/>
    </source>
</evidence>
<dbReference type="FunFam" id="3.40.50.10800:FF:000001">
    <property type="entry name" value="Quinolinate synthase A"/>
    <property type="match status" value="1"/>
</dbReference>
<proteinExistence type="predicted"/>
<dbReference type="EC" id="2.5.1.72" evidence="4 13"/>
<reference evidence="14 15" key="1">
    <citation type="submission" date="2019-03" db="EMBL/GenBank/DDBJ databases">
        <title>Genomic Encyclopedia of Archaeal and Bacterial Type Strains, Phase II (KMG-II): from individual species to whole genera.</title>
        <authorList>
            <person name="Goeker M."/>
        </authorList>
    </citation>
    <scope>NUCLEOTIDE SEQUENCE [LARGE SCALE GENOMIC DNA]</scope>
    <source>
        <strain evidence="14 15">ATCC 25309</strain>
    </source>
</reference>
<dbReference type="EMBL" id="SOCA01000008">
    <property type="protein sequence ID" value="TDU66576.1"/>
    <property type="molecule type" value="Genomic_DNA"/>
</dbReference>
<comment type="cofactor">
    <cofactor evidence="1">
        <name>[4Fe-4S] cluster</name>
        <dbReference type="ChEBI" id="CHEBI:49883"/>
    </cofactor>
</comment>
<keyword evidence="6" id="KW-0662">Pyridine nucleotide biosynthesis</keyword>
<keyword evidence="15" id="KW-1185">Reference proteome</keyword>
<dbReference type="Gene3D" id="3.40.50.10800">
    <property type="entry name" value="NadA-like"/>
    <property type="match status" value="3"/>
</dbReference>
<evidence type="ECO:0000313" key="15">
    <source>
        <dbReference type="Proteomes" id="UP000295662"/>
    </source>
</evidence>